<dbReference type="PANTHER" id="PTHR43232">
    <property type="entry name" value="MOLYBDENUM COFACTOR BIOSYNTHESIS PROTEIN B"/>
    <property type="match status" value="1"/>
</dbReference>
<dbReference type="InterPro" id="IPR013096">
    <property type="entry name" value="Cupin_2"/>
</dbReference>
<name>A0A9Q4C724_9EURY</name>
<dbReference type="Proteomes" id="UP001149411">
    <property type="component" value="Unassembled WGS sequence"/>
</dbReference>
<proteinExistence type="predicted"/>
<dbReference type="GO" id="GO:0006777">
    <property type="term" value="P:Mo-molybdopterin cofactor biosynthetic process"/>
    <property type="evidence" value="ECO:0007669"/>
    <property type="project" value="InterPro"/>
</dbReference>
<dbReference type="Gene3D" id="3.40.980.10">
    <property type="entry name" value="MoaB/Mog-like domain"/>
    <property type="match status" value="1"/>
</dbReference>
<dbReference type="GO" id="GO:0005829">
    <property type="term" value="C:cytosol"/>
    <property type="evidence" value="ECO:0007669"/>
    <property type="project" value="TreeGrafter"/>
</dbReference>
<evidence type="ECO:0000313" key="3">
    <source>
        <dbReference type="Proteomes" id="UP001149411"/>
    </source>
</evidence>
<accession>A0A9Q4C724</accession>
<dbReference type="SMART" id="SM00852">
    <property type="entry name" value="MoCF_biosynth"/>
    <property type="match status" value="1"/>
</dbReference>
<gene>
    <name evidence="2" type="ORF">EGH25_08900</name>
</gene>
<dbReference type="InterPro" id="IPR011051">
    <property type="entry name" value="RmlC_Cupin_sf"/>
</dbReference>
<dbReference type="SUPFAM" id="SSF51182">
    <property type="entry name" value="RmlC-like cupins"/>
    <property type="match status" value="1"/>
</dbReference>
<evidence type="ECO:0000259" key="1">
    <source>
        <dbReference type="SMART" id="SM00852"/>
    </source>
</evidence>
<dbReference type="PANTHER" id="PTHR43232:SF2">
    <property type="entry name" value="MOLYBDENUM COFACTOR BIOSYNTHESIS PROTEIN B"/>
    <property type="match status" value="1"/>
</dbReference>
<dbReference type="InterPro" id="IPR001453">
    <property type="entry name" value="MoaB/Mog_dom"/>
</dbReference>
<dbReference type="CDD" id="cd00886">
    <property type="entry name" value="MogA_MoaB"/>
    <property type="match status" value="1"/>
</dbReference>
<dbReference type="EMBL" id="RKLV01000008">
    <property type="protein sequence ID" value="MCX2819466.1"/>
    <property type="molecule type" value="Genomic_DNA"/>
</dbReference>
<protein>
    <submittedName>
        <fullName evidence="2">Molybdopterin-binding protein</fullName>
    </submittedName>
</protein>
<sequence length="273" mass="29094">MEVSDVTKVRGFDDDGFAKTNLFETGNFFADVYRFEPGQVQETHVHGNEDKLYYVLEGEATVRVGDERMEVSEGEAVLAGAGDEHGVEAVERTRILVFMAPHPAATSEEGSHDHAHGEDTASFDIGLVTVSSSRDASGDESGDVARELVEDEGHSIAEYRIVTDDADAVRDAVETVVEDCDAVFTSGGTGLTDDDVTVEALRPVFDKEIPGFGEEFRRRSVEEVGTAAILSRATAGVVGDSVVFSLPGSANAVETGVSLALDEVGHALGLVRR</sequence>
<dbReference type="Pfam" id="PF07883">
    <property type="entry name" value="Cupin_2"/>
    <property type="match status" value="1"/>
</dbReference>
<comment type="caution">
    <text evidence="2">The sequence shown here is derived from an EMBL/GenBank/DDBJ whole genome shotgun (WGS) entry which is preliminary data.</text>
</comment>
<dbReference type="Pfam" id="PF00994">
    <property type="entry name" value="MoCF_biosynth"/>
    <property type="match status" value="1"/>
</dbReference>
<dbReference type="InterPro" id="IPR012245">
    <property type="entry name" value="MoaB"/>
</dbReference>
<dbReference type="InterPro" id="IPR014710">
    <property type="entry name" value="RmlC-like_jellyroll"/>
</dbReference>
<dbReference type="NCBIfam" id="TIGR00177">
    <property type="entry name" value="molyb_syn"/>
    <property type="match status" value="1"/>
</dbReference>
<dbReference type="AlphaFoldDB" id="A0A9Q4C724"/>
<dbReference type="SUPFAM" id="SSF53218">
    <property type="entry name" value="Molybdenum cofactor biosynthesis proteins"/>
    <property type="match status" value="1"/>
</dbReference>
<dbReference type="InterPro" id="IPR036425">
    <property type="entry name" value="MoaB/Mog-like_dom_sf"/>
</dbReference>
<organism evidence="2 3">
    <name type="scientific">Halorutilus salinus</name>
    <dbReference type="NCBI Taxonomy" id="2487751"/>
    <lineage>
        <taxon>Archaea</taxon>
        <taxon>Methanobacteriati</taxon>
        <taxon>Methanobacteriota</taxon>
        <taxon>Stenosarchaea group</taxon>
        <taxon>Halobacteria</taxon>
        <taxon>Halorutilales</taxon>
        <taxon>Halorutilaceae</taxon>
        <taxon>Halorutilus</taxon>
    </lineage>
</organism>
<keyword evidence="3" id="KW-1185">Reference proteome</keyword>
<reference evidence="2" key="1">
    <citation type="submission" date="2022-09" db="EMBL/GenBank/DDBJ databases">
        <title>Haloadaptaus new haloarchaeum isolated from saline soil.</title>
        <authorList>
            <person name="Duran-Viseras A."/>
            <person name="Sanchez-Porro C."/>
            <person name="Ventosa A."/>
        </authorList>
    </citation>
    <scope>NUCLEOTIDE SEQUENCE</scope>
    <source>
        <strain evidence="2">F3-133</strain>
    </source>
</reference>
<evidence type="ECO:0000313" key="2">
    <source>
        <dbReference type="EMBL" id="MCX2819466.1"/>
    </source>
</evidence>
<dbReference type="RefSeq" id="WP_266087747.1">
    <property type="nucleotide sequence ID" value="NZ_RKLV01000008.1"/>
</dbReference>
<feature type="domain" description="MoaB/Mog" evidence="1">
    <location>
        <begin position="126"/>
        <end position="267"/>
    </location>
</feature>
<dbReference type="Gene3D" id="2.60.120.10">
    <property type="entry name" value="Jelly Rolls"/>
    <property type="match status" value="1"/>
</dbReference>